<protein>
    <submittedName>
        <fullName evidence="2">Uncharacterized protein</fullName>
    </submittedName>
</protein>
<evidence type="ECO:0000313" key="3">
    <source>
        <dbReference type="Proteomes" id="UP001141434"/>
    </source>
</evidence>
<name>A0A9W9F8P9_9EURO</name>
<feature type="region of interest" description="Disordered" evidence="1">
    <location>
        <begin position="1"/>
        <end position="24"/>
    </location>
</feature>
<dbReference type="AlphaFoldDB" id="A0A9W9F8P9"/>
<gene>
    <name evidence="2" type="ORF">NUU61_004989</name>
</gene>
<reference evidence="2" key="1">
    <citation type="submission" date="2022-11" db="EMBL/GenBank/DDBJ databases">
        <authorList>
            <person name="Petersen C."/>
        </authorList>
    </citation>
    <scope>NUCLEOTIDE SEQUENCE</scope>
    <source>
        <strain evidence="2">IBT 34128</strain>
    </source>
</reference>
<dbReference type="EMBL" id="JAPMSZ010000007">
    <property type="protein sequence ID" value="KAJ5095633.1"/>
    <property type="molecule type" value="Genomic_DNA"/>
</dbReference>
<dbReference type="RefSeq" id="XP_056511184.1">
    <property type="nucleotide sequence ID" value="XM_056655571.1"/>
</dbReference>
<organism evidence="2 3">
    <name type="scientific">Penicillium alfredii</name>
    <dbReference type="NCBI Taxonomy" id="1506179"/>
    <lineage>
        <taxon>Eukaryota</taxon>
        <taxon>Fungi</taxon>
        <taxon>Dikarya</taxon>
        <taxon>Ascomycota</taxon>
        <taxon>Pezizomycotina</taxon>
        <taxon>Eurotiomycetes</taxon>
        <taxon>Eurotiomycetidae</taxon>
        <taxon>Eurotiales</taxon>
        <taxon>Aspergillaceae</taxon>
        <taxon>Penicillium</taxon>
    </lineage>
</organism>
<reference evidence="2" key="2">
    <citation type="journal article" date="2023" name="IMA Fungus">
        <title>Comparative genomic study of the Penicillium genus elucidates a diverse pangenome and 15 lateral gene transfer events.</title>
        <authorList>
            <person name="Petersen C."/>
            <person name="Sorensen T."/>
            <person name="Nielsen M.R."/>
            <person name="Sondergaard T.E."/>
            <person name="Sorensen J.L."/>
            <person name="Fitzpatrick D.A."/>
            <person name="Frisvad J.C."/>
            <person name="Nielsen K.L."/>
        </authorList>
    </citation>
    <scope>NUCLEOTIDE SEQUENCE</scope>
    <source>
        <strain evidence="2">IBT 34128</strain>
    </source>
</reference>
<evidence type="ECO:0000313" key="2">
    <source>
        <dbReference type="EMBL" id="KAJ5095633.1"/>
    </source>
</evidence>
<dbReference type="GeneID" id="81394739"/>
<evidence type="ECO:0000256" key="1">
    <source>
        <dbReference type="SAM" id="MobiDB-lite"/>
    </source>
</evidence>
<keyword evidence="3" id="KW-1185">Reference proteome</keyword>
<proteinExistence type="predicted"/>
<sequence>MRPTNEIVARASPSPQNDPPPVPSKYTKGEVFYYDGYQKTSSKFKQFEDMWKQLVDLLNLVDKPDPNDIFELWFNPQYLLEVQHVFGFMWQAVDPNASPPAPKDSPKIWIMSNDYAKQCSGLQGTLAYTQPFSKLSESELSSVVSRSAMGKDDCIIHFCEELMDYYLQHQWTECSQIQPRQVTERLAANLLETLLHELM</sequence>
<comment type="caution">
    <text evidence="2">The sequence shown here is derived from an EMBL/GenBank/DDBJ whole genome shotgun (WGS) entry which is preliminary data.</text>
</comment>
<accession>A0A9W9F8P9</accession>
<dbReference type="Proteomes" id="UP001141434">
    <property type="component" value="Unassembled WGS sequence"/>
</dbReference>